<evidence type="ECO:0000313" key="3">
    <source>
        <dbReference type="EMBL" id="ENN70713.1"/>
    </source>
</evidence>
<proteinExistence type="predicted"/>
<dbReference type="EMBL" id="KB741288">
    <property type="protein sequence ID" value="ENN70713.1"/>
    <property type="molecule type" value="Genomic_DNA"/>
</dbReference>
<feature type="compositionally biased region" description="Polar residues" evidence="1">
    <location>
        <begin position="1"/>
        <end position="19"/>
    </location>
</feature>
<feature type="compositionally biased region" description="Polar residues" evidence="1">
    <location>
        <begin position="45"/>
        <end position="79"/>
    </location>
</feature>
<name>N6SZM1_DENPD</name>
<keyword evidence="2" id="KW-0812">Transmembrane</keyword>
<sequence>MPVAAPSNTTVINNSSSGEVTEIPKSESPVSEQKSENPTRPPTIDISTTTPALVRDVSSSTPMPNNQPKNKSEAASSVSPKKEGKSGASVLNAGVVIVGVAVLLTSVGFSWKL</sequence>
<evidence type="ECO:0000256" key="1">
    <source>
        <dbReference type="SAM" id="MobiDB-lite"/>
    </source>
</evidence>
<feature type="transmembrane region" description="Helical" evidence="2">
    <location>
        <begin position="90"/>
        <end position="111"/>
    </location>
</feature>
<keyword evidence="2" id="KW-1133">Transmembrane helix</keyword>
<feature type="compositionally biased region" description="Polar residues" evidence="1">
    <location>
        <begin position="28"/>
        <end position="38"/>
    </location>
</feature>
<gene>
    <name evidence="3" type="ORF">YQE_12658</name>
</gene>
<keyword evidence="2" id="KW-0472">Membrane</keyword>
<reference evidence="3" key="1">
    <citation type="journal article" date="2013" name="Genome Biol.">
        <title>Draft genome of the mountain pine beetle, Dendroctonus ponderosae Hopkins, a major forest pest.</title>
        <authorList>
            <person name="Keeling C.I."/>
            <person name="Yuen M.M."/>
            <person name="Liao N.Y."/>
            <person name="Docking T.R."/>
            <person name="Chan S.K."/>
            <person name="Taylor G.A."/>
            <person name="Palmquist D.L."/>
            <person name="Jackman S.D."/>
            <person name="Nguyen A."/>
            <person name="Li M."/>
            <person name="Henderson H."/>
            <person name="Janes J.K."/>
            <person name="Zhao Y."/>
            <person name="Pandoh P."/>
            <person name="Moore R."/>
            <person name="Sperling F.A."/>
            <person name="Huber D.P."/>
            <person name="Birol I."/>
            <person name="Jones S.J."/>
            <person name="Bohlmann J."/>
        </authorList>
    </citation>
    <scope>NUCLEOTIDE SEQUENCE</scope>
</reference>
<dbReference type="AlphaFoldDB" id="N6SZM1"/>
<organism evidence="3">
    <name type="scientific">Dendroctonus ponderosae</name>
    <name type="common">Mountain pine beetle</name>
    <dbReference type="NCBI Taxonomy" id="77166"/>
    <lineage>
        <taxon>Eukaryota</taxon>
        <taxon>Metazoa</taxon>
        <taxon>Ecdysozoa</taxon>
        <taxon>Arthropoda</taxon>
        <taxon>Hexapoda</taxon>
        <taxon>Insecta</taxon>
        <taxon>Pterygota</taxon>
        <taxon>Neoptera</taxon>
        <taxon>Endopterygota</taxon>
        <taxon>Coleoptera</taxon>
        <taxon>Polyphaga</taxon>
        <taxon>Cucujiformia</taxon>
        <taxon>Curculionidae</taxon>
        <taxon>Scolytinae</taxon>
        <taxon>Dendroctonus</taxon>
    </lineage>
</organism>
<accession>N6SZM1</accession>
<dbReference type="HOGENOM" id="CLU_2136007_0_0_1"/>
<feature type="non-terminal residue" evidence="3">
    <location>
        <position position="1"/>
    </location>
</feature>
<feature type="region of interest" description="Disordered" evidence="1">
    <location>
        <begin position="1"/>
        <end position="87"/>
    </location>
</feature>
<protein>
    <submittedName>
        <fullName evidence="3">Uncharacterized protein</fullName>
    </submittedName>
</protein>
<evidence type="ECO:0000256" key="2">
    <source>
        <dbReference type="SAM" id="Phobius"/>
    </source>
</evidence>